<comment type="caution">
    <text evidence="2">The sequence shown here is derived from an EMBL/GenBank/DDBJ whole genome shotgun (WGS) entry which is preliminary data.</text>
</comment>
<name>A0A7Y9ZBA5_9MICO</name>
<keyword evidence="3" id="KW-1185">Reference proteome</keyword>
<protein>
    <submittedName>
        <fullName evidence="2">Uncharacterized protein</fullName>
    </submittedName>
</protein>
<feature type="transmembrane region" description="Helical" evidence="1">
    <location>
        <begin position="12"/>
        <end position="35"/>
    </location>
</feature>
<feature type="transmembrane region" description="Helical" evidence="1">
    <location>
        <begin position="102"/>
        <end position="123"/>
    </location>
</feature>
<feature type="transmembrane region" description="Helical" evidence="1">
    <location>
        <begin position="135"/>
        <end position="155"/>
    </location>
</feature>
<sequence>MTEVLAQRLKSARGWLVGVVVGAGAIAWLSIAWASGRSLEYSGHLGVVGVALTLGSAEAAYLVWRNWALEQRGPAYGAAGGAGIGSLLILGSTLGAVEGERIVAMAMGVGLLGVATAVGLLGVYRATGKSTPATATAMVTVLALAYFASVLWAAVP</sequence>
<feature type="transmembrane region" description="Helical" evidence="1">
    <location>
        <begin position="76"/>
        <end position="96"/>
    </location>
</feature>
<reference evidence="2 3" key="1">
    <citation type="submission" date="2020-07" db="EMBL/GenBank/DDBJ databases">
        <title>Sequencing the genomes of 1000 actinobacteria strains.</title>
        <authorList>
            <person name="Klenk H.-P."/>
        </authorList>
    </citation>
    <scope>NUCLEOTIDE SEQUENCE [LARGE SCALE GENOMIC DNA]</scope>
    <source>
        <strain evidence="2 3">DSM 19970</strain>
    </source>
</reference>
<gene>
    <name evidence="2" type="ORF">BKA03_002351</name>
</gene>
<dbReference type="EMBL" id="JACBZO010000001">
    <property type="protein sequence ID" value="NYI42232.1"/>
    <property type="molecule type" value="Genomic_DNA"/>
</dbReference>
<keyword evidence="1" id="KW-1133">Transmembrane helix</keyword>
<dbReference type="Proteomes" id="UP000547973">
    <property type="component" value="Unassembled WGS sequence"/>
</dbReference>
<accession>A0A7Y9ZBA5</accession>
<dbReference type="RefSeq" id="WP_062074095.1">
    <property type="nucleotide sequence ID" value="NZ_BBRC01000002.1"/>
</dbReference>
<feature type="transmembrane region" description="Helical" evidence="1">
    <location>
        <begin position="41"/>
        <end position="64"/>
    </location>
</feature>
<evidence type="ECO:0000256" key="1">
    <source>
        <dbReference type="SAM" id="Phobius"/>
    </source>
</evidence>
<evidence type="ECO:0000313" key="2">
    <source>
        <dbReference type="EMBL" id="NYI42232.1"/>
    </source>
</evidence>
<dbReference type="AlphaFoldDB" id="A0A7Y9ZBA5"/>
<keyword evidence="1" id="KW-0812">Transmembrane</keyword>
<organism evidence="2 3">
    <name type="scientific">Demequina lutea</name>
    <dbReference type="NCBI Taxonomy" id="431489"/>
    <lineage>
        <taxon>Bacteria</taxon>
        <taxon>Bacillati</taxon>
        <taxon>Actinomycetota</taxon>
        <taxon>Actinomycetes</taxon>
        <taxon>Micrococcales</taxon>
        <taxon>Demequinaceae</taxon>
        <taxon>Demequina</taxon>
    </lineage>
</organism>
<proteinExistence type="predicted"/>
<evidence type="ECO:0000313" key="3">
    <source>
        <dbReference type="Proteomes" id="UP000547973"/>
    </source>
</evidence>
<keyword evidence="1" id="KW-0472">Membrane</keyword>